<sequence>ECDIQEKINFEVRMREGIRKLLAVSTQKEQLLHAVKNLMVCNARIQAYRTELQGQKEEPNPCKTEEQSSENGTKDQIACRAKIAISDIRIPLMWKGSDHFSKKEKSQRYAVFCLLRMGAEVFDTEMTIVDEATTDICFENVTIFDEASPLFQVKVEVYSCCTEESLCITNTPKKLAKKLKTSLSKATGKKLQVALEEDSTEPLLPADAVIHGTKYSLLAYTTLGLESADDSFRTHNLTIVGNEESSFWLPLYGNMCCRLVVQPSCMTRDMMAGFLNQQQMVGDLTSWRRLYCILRGGKLLCYYSPEESEVKVEPALTVSINKETRIRAVDKDSKRSTNNFSVTNPMSGEGVTQRFAADSRDELHKWIEAFWQHFYDLSQWKHCCEELMKIEIMSPRKPPLFLTKEATSVYHDMSIDSPVKHEGLSDIIQRRIEESDGEFLLGQQKEPASALWVSLFDGSHEITVQKNIHQDPKRDTTSPNGSKGKKRRAPPPPFEKSPYNAKAQVNTGKLDKENWRKPDDTSASSSSFESVLAIKMQQLQTPVAPPRKIGPCRKSSLAGLGNPISLVSKTKSEIKPIPTPRQKGITEILDPRSWLHP</sequence>
<keyword evidence="6" id="KW-1185">Reference proteome</keyword>
<feature type="domain" description="PH" evidence="3">
    <location>
        <begin position="268"/>
        <end position="375"/>
    </location>
</feature>
<dbReference type="Gene3D" id="2.30.29.30">
    <property type="entry name" value="Pleckstrin-homology domain (PH domain)/Phosphotyrosine-binding domain (PTB)"/>
    <property type="match status" value="1"/>
</dbReference>
<gene>
    <name evidence="5" type="primary">Rtkn2</name>
    <name evidence="5" type="ORF">ELAFOR_R00907</name>
</gene>
<dbReference type="SUPFAM" id="SSF50729">
    <property type="entry name" value="PH domain-like"/>
    <property type="match status" value="1"/>
</dbReference>
<dbReference type="InterPro" id="IPR001849">
    <property type="entry name" value="PH_domain"/>
</dbReference>
<dbReference type="GO" id="GO:0007165">
    <property type="term" value="P:signal transduction"/>
    <property type="evidence" value="ECO:0007669"/>
    <property type="project" value="InterPro"/>
</dbReference>
<dbReference type="PROSITE" id="PS50003">
    <property type="entry name" value="PH_DOMAIN"/>
    <property type="match status" value="1"/>
</dbReference>
<feature type="region of interest" description="Disordered" evidence="2">
    <location>
        <begin position="542"/>
        <end position="597"/>
    </location>
</feature>
<dbReference type="InterPro" id="IPR011072">
    <property type="entry name" value="HR1_rho-bd"/>
</dbReference>
<feature type="compositionally biased region" description="Basic and acidic residues" evidence="2">
    <location>
        <begin position="509"/>
        <end position="520"/>
    </location>
</feature>
<dbReference type="GO" id="GO:0030097">
    <property type="term" value="P:hemopoiesis"/>
    <property type="evidence" value="ECO:0007669"/>
    <property type="project" value="TreeGrafter"/>
</dbReference>
<dbReference type="Proteomes" id="UP000623542">
    <property type="component" value="Unassembled WGS sequence"/>
</dbReference>
<keyword evidence="1" id="KW-0175">Coiled coil</keyword>
<dbReference type="SMART" id="SM00742">
    <property type="entry name" value="Hr1"/>
    <property type="match status" value="1"/>
</dbReference>
<feature type="region of interest" description="Disordered" evidence="2">
    <location>
        <begin position="464"/>
        <end position="528"/>
    </location>
</feature>
<accession>A0A851U9W0</accession>
<feature type="compositionally biased region" description="Basic and acidic residues" evidence="2">
    <location>
        <begin position="54"/>
        <end position="66"/>
    </location>
</feature>
<dbReference type="PROSITE" id="PS51860">
    <property type="entry name" value="REM_1"/>
    <property type="match status" value="1"/>
</dbReference>
<dbReference type="CDD" id="cd13249">
    <property type="entry name" value="PH_rhotekin2"/>
    <property type="match status" value="1"/>
</dbReference>
<dbReference type="InterPro" id="IPR051364">
    <property type="entry name" value="Cytokinesis/Rho-signaling"/>
</dbReference>
<evidence type="ECO:0000256" key="1">
    <source>
        <dbReference type="PROSITE-ProRule" id="PRU01207"/>
    </source>
</evidence>
<dbReference type="Pfam" id="PF00169">
    <property type="entry name" value="PH"/>
    <property type="match status" value="1"/>
</dbReference>
<dbReference type="OrthoDB" id="5817051at2759"/>
<protein>
    <submittedName>
        <fullName evidence="5">RTKN2 protein</fullName>
    </submittedName>
</protein>
<dbReference type="InterPro" id="IPR012966">
    <property type="entry name" value="AHD"/>
</dbReference>
<reference evidence="5" key="1">
    <citation type="submission" date="2019-09" db="EMBL/GenBank/DDBJ databases">
        <title>Bird 10,000 Genomes (B10K) Project - Family phase.</title>
        <authorList>
            <person name="Zhang G."/>
        </authorList>
    </citation>
    <scope>NUCLEOTIDE SEQUENCE</scope>
    <source>
        <strain evidence="5">B10K-IZCAS-20218</strain>
        <tissue evidence="5">Blood</tissue>
    </source>
</reference>
<dbReference type="AlphaFoldDB" id="A0A851U9W0"/>
<proteinExistence type="predicted"/>
<dbReference type="PANTHER" id="PTHR21538:SF21">
    <property type="entry name" value="RHOTEKIN-2"/>
    <property type="match status" value="1"/>
</dbReference>
<evidence type="ECO:0000259" key="4">
    <source>
        <dbReference type="PROSITE" id="PS51860"/>
    </source>
</evidence>
<feature type="non-terminal residue" evidence="5">
    <location>
        <position position="597"/>
    </location>
</feature>
<dbReference type="InterPro" id="IPR011993">
    <property type="entry name" value="PH-like_dom_sf"/>
</dbReference>
<dbReference type="EMBL" id="WBNG01000255">
    <property type="protein sequence ID" value="NXD24675.1"/>
    <property type="molecule type" value="Genomic_DNA"/>
</dbReference>
<dbReference type="Pfam" id="PF08174">
    <property type="entry name" value="Anillin"/>
    <property type="match status" value="1"/>
</dbReference>
<feature type="non-terminal residue" evidence="5">
    <location>
        <position position="1"/>
    </location>
</feature>
<evidence type="ECO:0000256" key="2">
    <source>
        <dbReference type="SAM" id="MobiDB-lite"/>
    </source>
</evidence>
<dbReference type="SMART" id="SM00233">
    <property type="entry name" value="PH"/>
    <property type="match status" value="1"/>
</dbReference>
<evidence type="ECO:0000313" key="5">
    <source>
        <dbReference type="EMBL" id="NXD24675.1"/>
    </source>
</evidence>
<organism evidence="5 6">
    <name type="scientific">Elachura formosa</name>
    <name type="common">spotted wren-babbler</name>
    <dbReference type="NCBI Taxonomy" id="1463973"/>
    <lineage>
        <taxon>Eukaryota</taxon>
        <taxon>Metazoa</taxon>
        <taxon>Chordata</taxon>
        <taxon>Craniata</taxon>
        <taxon>Vertebrata</taxon>
        <taxon>Euteleostomi</taxon>
        <taxon>Archelosauria</taxon>
        <taxon>Archosauria</taxon>
        <taxon>Dinosauria</taxon>
        <taxon>Saurischia</taxon>
        <taxon>Theropoda</taxon>
        <taxon>Coelurosauria</taxon>
        <taxon>Aves</taxon>
        <taxon>Neognathae</taxon>
        <taxon>Neoaves</taxon>
        <taxon>Telluraves</taxon>
        <taxon>Australaves</taxon>
        <taxon>Passeriformes</taxon>
        <taxon>Elachuridae</taxon>
        <taxon>Elachura</taxon>
    </lineage>
</organism>
<feature type="domain" description="REM-1" evidence="4">
    <location>
        <begin position="1"/>
        <end position="61"/>
    </location>
</feature>
<dbReference type="GO" id="GO:0008284">
    <property type="term" value="P:positive regulation of cell population proliferation"/>
    <property type="evidence" value="ECO:0007669"/>
    <property type="project" value="TreeGrafter"/>
</dbReference>
<feature type="region of interest" description="Disordered" evidence="2">
    <location>
        <begin position="54"/>
        <end position="75"/>
    </location>
</feature>
<dbReference type="PANTHER" id="PTHR21538">
    <property type="entry name" value="ANILLIN/RHOTEKIN RTKN"/>
    <property type="match status" value="1"/>
</dbReference>
<evidence type="ECO:0000259" key="3">
    <source>
        <dbReference type="PROSITE" id="PS50003"/>
    </source>
</evidence>
<evidence type="ECO:0000313" key="6">
    <source>
        <dbReference type="Proteomes" id="UP000623542"/>
    </source>
</evidence>
<name>A0A851U9W0_9PASS</name>
<comment type="caution">
    <text evidence="5">The sequence shown here is derived from an EMBL/GenBank/DDBJ whole genome shotgun (WGS) entry which is preliminary data.</text>
</comment>